<dbReference type="Proteomes" id="UP000001420">
    <property type="component" value="Chromosome"/>
</dbReference>
<dbReference type="SUPFAM" id="SSF51735">
    <property type="entry name" value="NAD(P)-binding Rossmann-fold domains"/>
    <property type="match status" value="1"/>
</dbReference>
<dbReference type="EnsemblBacteria" id="AAP99076">
    <property type="protein sequence ID" value="AAP99076"/>
    <property type="gene ID" value="Pro_0030"/>
</dbReference>
<dbReference type="RefSeq" id="WP_011124185.1">
    <property type="nucleotide sequence ID" value="NC_005042.1"/>
</dbReference>
<evidence type="ECO:0000313" key="2">
    <source>
        <dbReference type="EMBL" id="AAP99076.1"/>
    </source>
</evidence>
<dbReference type="eggNOG" id="COG0451">
    <property type="taxonomic scope" value="Bacteria"/>
</dbReference>
<dbReference type="PATRIC" id="fig|167539.5.peg.30"/>
<accession>Q7VEI3</accession>
<keyword evidence="1" id="KW-0520">NAD</keyword>
<dbReference type="EMBL" id="AE017126">
    <property type="protein sequence ID" value="AAP99076.1"/>
    <property type="molecule type" value="Genomic_DNA"/>
</dbReference>
<dbReference type="HOGENOM" id="CLU_007383_11_3_3"/>
<organism evidence="2 3">
    <name type="scientific">Prochlorococcus marinus (strain SARG / CCMP1375 / SS120)</name>
    <dbReference type="NCBI Taxonomy" id="167539"/>
    <lineage>
        <taxon>Bacteria</taxon>
        <taxon>Bacillati</taxon>
        <taxon>Cyanobacteriota</taxon>
        <taxon>Cyanophyceae</taxon>
        <taxon>Synechococcales</taxon>
        <taxon>Prochlorococcaceae</taxon>
        <taxon>Prochlorococcus</taxon>
    </lineage>
</organism>
<name>Q7VEI3_PROMA</name>
<dbReference type="Gene3D" id="3.40.50.720">
    <property type="entry name" value="NAD(P)-binding Rossmann-like Domain"/>
    <property type="match status" value="1"/>
</dbReference>
<dbReference type="InterPro" id="IPR036291">
    <property type="entry name" value="NAD(P)-bd_dom_sf"/>
</dbReference>
<gene>
    <name evidence="2" type="primary">wcaG</name>
    <name evidence="2" type="ordered locus">Pro_0030</name>
</gene>
<dbReference type="AlphaFoldDB" id="Q7VEI3"/>
<dbReference type="OrthoDB" id="9808276at2"/>
<protein>
    <submittedName>
        <fullName evidence="2">NAD dependent epimerase/dehydratase</fullName>
    </submittedName>
</protein>
<evidence type="ECO:0000256" key="1">
    <source>
        <dbReference type="ARBA" id="ARBA00023027"/>
    </source>
</evidence>
<reference evidence="2 3" key="1">
    <citation type="journal article" date="2003" name="Proc. Natl. Acad. Sci. U.S.A.">
        <title>Genome sequence of the cyanobacterium Prochlorococcus marinus SS120, a nearly minimal oxyphototrophic genome.</title>
        <authorList>
            <person name="Dufresne A."/>
            <person name="Salanoubat M."/>
            <person name="Partensky F."/>
            <person name="Artiguenave F."/>
            <person name="Axmann I.M."/>
            <person name="Barbe V."/>
            <person name="Duprat S."/>
            <person name="Galperin M.Y."/>
            <person name="Koonin E.V."/>
            <person name="Le Gall F."/>
            <person name="Makarova K.S."/>
            <person name="Ostrowski M."/>
            <person name="Oztas S."/>
            <person name="Robert C."/>
            <person name="Rogozin I.B."/>
            <person name="Scanlan D.J."/>
            <person name="Tandeau de Marsac N."/>
            <person name="Weissenbach J."/>
            <person name="Wincker P."/>
            <person name="Wolf Y.I."/>
            <person name="Hess W.R."/>
        </authorList>
    </citation>
    <scope>NUCLEOTIDE SEQUENCE [LARGE SCALE GENOMIC DNA]</scope>
    <source>
        <strain evidence="3">SARG / CCMP1375 / SS120</strain>
    </source>
</reference>
<proteinExistence type="predicted"/>
<keyword evidence="3" id="KW-1185">Reference proteome</keyword>
<sequence>MIEDVVKHSLSFPSNSKMLIFGGGFTGQHIAKVARQLGANVLCSRRELNKEGADFAFDSSKKVGIPDHILNHVTHVISCIPPTKEGEDPVLNNFSEKLKAIKPNWIGYLSTTGVYGDYKGEWVTEKSFTHPKQKRSIRRLSCEKKWEALGLPVQILRLPGIYGPGRSTLEAVKSQKNLVVNKPGQVFSRVHIDDIAGAVMHLIHLFSSKTSPKIINIADNVPATNVEVMSYAANLLKIPLPPIESFDIACKNMSPMALSFWQENRRVSNHVLCKTLGYQLIHSDYKSGLTDCLKCID</sequence>
<dbReference type="KEGG" id="pma:Pro_0030"/>
<evidence type="ECO:0000313" key="3">
    <source>
        <dbReference type="Proteomes" id="UP000001420"/>
    </source>
</evidence>
<dbReference type="STRING" id="167539.Pro_0030"/>
<dbReference type="PANTHER" id="PTHR43574">
    <property type="entry name" value="EPIMERASE-RELATED"/>
    <property type="match status" value="1"/>
</dbReference>